<feature type="repeat" description="WD" evidence="7">
    <location>
        <begin position="322"/>
        <end position="363"/>
    </location>
</feature>
<keyword evidence="11" id="KW-1185">Reference proteome</keyword>
<dbReference type="InterPro" id="IPR020472">
    <property type="entry name" value="WD40_PAC1"/>
</dbReference>
<evidence type="ECO:0000256" key="3">
    <source>
        <dbReference type="ARBA" id="ARBA00022574"/>
    </source>
</evidence>
<evidence type="ECO:0000256" key="4">
    <source>
        <dbReference type="ARBA" id="ARBA00022737"/>
    </source>
</evidence>
<dbReference type="PROSITE" id="PS50082">
    <property type="entry name" value="WD_REPEATS_2"/>
    <property type="match status" value="4"/>
</dbReference>
<dbReference type="InterPro" id="IPR007287">
    <property type="entry name" value="Sof1"/>
</dbReference>
<feature type="domain" description="Sof1-like protein" evidence="9">
    <location>
        <begin position="398"/>
        <end position="484"/>
    </location>
</feature>
<sequence length="489" mass="55132">MKIKALSRSVEGNTRSNSGDIKKLSRNLDPKHKPLERAREYTRAVTSAKLERMFAKPFVAALEGHVDSVACSAASRGHLCPFVTGGVDGEIRVWDLASRRTVWNNKTSHTGAVNGVCISNDGKSFFSCSTDKTIKQWGLGVKMAGGRKEKRKRKEKGVLDSDSDSDGDSDSDSEVKKSSTSSDSSKNPAPLNSWLFSDTFKSMDHHWNEEQFATASDEAVQVWSHHRSNPIQTYEPFNGTDSCNVVRWNPSERSLLAHTSSDRGIGLHDTRASSSLRKTVLRMRSNCLEWNPMEPMNFVVGNEDHNCYSFDMRKLSQPTMVHKGHVGAVLSIGWSSTGREFVTGSYDRTIRIFNYRSGTSRDSYYAKRMQRVFCVNYTADAKFIVSGSDDTNLRIWKARSNEKLGQQLVREERATNYRNTLVKKFEHMPEVRNIVKSRNMPKFVKKQTAMAQIQHASAKRKEGNIIKHSKKGSVAWKGERAKAIVKEYK</sequence>
<keyword evidence="6" id="KW-0687">Ribonucleoprotein</keyword>
<evidence type="ECO:0000313" key="11">
    <source>
        <dbReference type="Proteomes" id="UP001165085"/>
    </source>
</evidence>
<dbReference type="Pfam" id="PF00400">
    <property type="entry name" value="WD40"/>
    <property type="match status" value="4"/>
</dbReference>
<keyword evidence="5" id="KW-0539">Nucleus</keyword>
<dbReference type="InterPro" id="IPR051733">
    <property type="entry name" value="WD_repeat_DCAF13/WDSOF1"/>
</dbReference>
<dbReference type="AlphaFoldDB" id="A0A9W7DRX0"/>
<comment type="caution">
    <text evidence="10">The sequence shown here is derived from an EMBL/GenBank/DDBJ whole genome shotgun (WGS) entry which is preliminary data.</text>
</comment>
<evidence type="ECO:0000256" key="1">
    <source>
        <dbReference type="ARBA" id="ARBA00004604"/>
    </source>
</evidence>
<evidence type="ECO:0000256" key="6">
    <source>
        <dbReference type="ARBA" id="ARBA00023274"/>
    </source>
</evidence>
<dbReference type="Proteomes" id="UP001165085">
    <property type="component" value="Unassembled WGS sequence"/>
</dbReference>
<feature type="repeat" description="WD" evidence="7">
    <location>
        <begin position="106"/>
        <end position="139"/>
    </location>
</feature>
<organism evidence="10 11">
    <name type="scientific">Triparma strigata</name>
    <dbReference type="NCBI Taxonomy" id="1606541"/>
    <lineage>
        <taxon>Eukaryota</taxon>
        <taxon>Sar</taxon>
        <taxon>Stramenopiles</taxon>
        <taxon>Ochrophyta</taxon>
        <taxon>Bolidophyceae</taxon>
        <taxon>Parmales</taxon>
        <taxon>Triparmaceae</taxon>
        <taxon>Triparma</taxon>
    </lineage>
</organism>
<dbReference type="Pfam" id="PF04158">
    <property type="entry name" value="Sof1"/>
    <property type="match status" value="1"/>
</dbReference>
<gene>
    <name evidence="10" type="ORF">TrST_g3863</name>
</gene>
<evidence type="ECO:0000313" key="10">
    <source>
        <dbReference type="EMBL" id="GMH52923.1"/>
    </source>
</evidence>
<evidence type="ECO:0000256" key="8">
    <source>
        <dbReference type="SAM" id="MobiDB-lite"/>
    </source>
</evidence>
<protein>
    <recommendedName>
        <fullName evidence="9">Sof1-like protein domain-containing protein</fullName>
    </recommendedName>
</protein>
<dbReference type="InterPro" id="IPR036322">
    <property type="entry name" value="WD40_repeat_dom_sf"/>
</dbReference>
<feature type="repeat" description="WD" evidence="7">
    <location>
        <begin position="365"/>
        <end position="406"/>
    </location>
</feature>
<name>A0A9W7DRX0_9STRA</name>
<accession>A0A9W7DRX0</accession>
<feature type="compositionally biased region" description="Acidic residues" evidence="8">
    <location>
        <begin position="161"/>
        <end position="172"/>
    </location>
</feature>
<dbReference type="InterPro" id="IPR001680">
    <property type="entry name" value="WD40_rpt"/>
</dbReference>
<evidence type="ECO:0000256" key="2">
    <source>
        <dbReference type="ARBA" id="ARBA00005649"/>
    </source>
</evidence>
<reference evidence="11" key="1">
    <citation type="journal article" date="2023" name="Commun. Biol.">
        <title>Genome analysis of Parmales, the sister group of diatoms, reveals the evolutionary specialization of diatoms from phago-mixotrophs to photoautotrophs.</title>
        <authorList>
            <person name="Ban H."/>
            <person name="Sato S."/>
            <person name="Yoshikawa S."/>
            <person name="Yamada K."/>
            <person name="Nakamura Y."/>
            <person name="Ichinomiya M."/>
            <person name="Sato N."/>
            <person name="Blanc-Mathieu R."/>
            <person name="Endo H."/>
            <person name="Kuwata A."/>
            <person name="Ogata H."/>
        </authorList>
    </citation>
    <scope>NUCLEOTIDE SEQUENCE [LARGE SCALE GENOMIC DNA]</scope>
    <source>
        <strain evidence="11">NIES 3701</strain>
    </source>
</reference>
<keyword evidence="4" id="KW-0677">Repeat</keyword>
<dbReference type="PANTHER" id="PTHR22851">
    <property type="entry name" value="U3 SMALL NUCLEOLAR RNA U3 SNORNA ASSOCIATED PROTEIN"/>
    <property type="match status" value="1"/>
</dbReference>
<feature type="region of interest" description="Disordered" evidence="8">
    <location>
        <begin position="143"/>
        <end position="188"/>
    </location>
</feature>
<evidence type="ECO:0000256" key="5">
    <source>
        <dbReference type="ARBA" id="ARBA00023242"/>
    </source>
</evidence>
<dbReference type="PROSITE" id="PS50294">
    <property type="entry name" value="WD_REPEATS_REGION"/>
    <property type="match status" value="2"/>
</dbReference>
<dbReference type="GO" id="GO:0000462">
    <property type="term" value="P:maturation of SSU-rRNA from tricistronic rRNA transcript (SSU-rRNA, 5.8S rRNA, LSU-rRNA)"/>
    <property type="evidence" value="ECO:0007669"/>
    <property type="project" value="TreeGrafter"/>
</dbReference>
<dbReference type="SMART" id="SM00320">
    <property type="entry name" value="WD40"/>
    <property type="match status" value="7"/>
</dbReference>
<dbReference type="InterPro" id="IPR015943">
    <property type="entry name" value="WD40/YVTN_repeat-like_dom_sf"/>
</dbReference>
<comment type="subcellular location">
    <subcellularLocation>
        <location evidence="1">Nucleus</location>
        <location evidence="1">Nucleolus</location>
    </subcellularLocation>
</comment>
<evidence type="ECO:0000259" key="9">
    <source>
        <dbReference type="Pfam" id="PF04158"/>
    </source>
</evidence>
<proteinExistence type="inferred from homology"/>
<dbReference type="PANTHER" id="PTHR22851:SF0">
    <property type="entry name" value="DDB1- AND CUL4-ASSOCIATED FACTOR 13"/>
    <property type="match status" value="1"/>
</dbReference>
<feature type="compositionally biased region" description="Basic and acidic residues" evidence="8">
    <location>
        <begin position="20"/>
        <end position="35"/>
    </location>
</feature>
<feature type="compositionally biased region" description="Polar residues" evidence="8">
    <location>
        <begin position="10"/>
        <end position="19"/>
    </location>
</feature>
<feature type="repeat" description="WD" evidence="7">
    <location>
        <begin position="62"/>
        <end position="104"/>
    </location>
</feature>
<dbReference type="SUPFAM" id="SSF50978">
    <property type="entry name" value="WD40 repeat-like"/>
    <property type="match status" value="1"/>
</dbReference>
<dbReference type="PRINTS" id="PR00320">
    <property type="entry name" value="GPROTEINBRPT"/>
</dbReference>
<comment type="similarity">
    <text evidence="2">Belongs to the WD repeat DCAF13/WDSOF1 family.</text>
</comment>
<dbReference type="GO" id="GO:0032040">
    <property type="term" value="C:small-subunit processome"/>
    <property type="evidence" value="ECO:0007669"/>
    <property type="project" value="TreeGrafter"/>
</dbReference>
<feature type="region of interest" description="Disordered" evidence="8">
    <location>
        <begin position="1"/>
        <end position="35"/>
    </location>
</feature>
<dbReference type="OrthoDB" id="10249065at2759"/>
<dbReference type="Gene3D" id="2.130.10.10">
    <property type="entry name" value="YVTN repeat-like/Quinoprotein amine dehydrogenase"/>
    <property type="match status" value="2"/>
</dbReference>
<dbReference type="EMBL" id="BRXY01000015">
    <property type="protein sequence ID" value="GMH52923.1"/>
    <property type="molecule type" value="Genomic_DNA"/>
</dbReference>
<evidence type="ECO:0000256" key="7">
    <source>
        <dbReference type="PROSITE-ProRule" id="PRU00221"/>
    </source>
</evidence>
<keyword evidence="3 7" id="KW-0853">WD repeat</keyword>